<protein>
    <submittedName>
        <fullName evidence="2">Carbon monoxide dehydrogenase subunit G</fullName>
    </submittedName>
</protein>
<feature type="compositionally biased region" description="Pro residues" evidence="1">
    <location>
        <begin position="185"/>
        <end position="198"/>
    </location>
</feature>
<dbReference type="PANTHER" id="PTHR38588:SF1">
    <property type="entry name" value="BLL0334 PROTEIN"/>
    <property type="match status" value="1"/>
</dbReference>
<dbReference type="Proteomes" id="UP000523079">
    <property type="component" value="Unassembled WGS sequence"/>
</dbReference>
<gene>
    <name evidence="2" type="ORF">FHX74_003236</name>
</gene>
<evidence type="ECO:0000313" key="2">
    <source>
        <dbReference type="EMBL" id="MBA8795600.1"/>
    </source>
</evidence>
<dbReference type="Pfam" id="PF06240">
    <property type="entry name" value="COXG"/>
    <property type="match status" value="1"/>
</dbReference>
<dbReference type="SUPFAM" id="SSF55961">
    <property type="entry name" value="Bet v1-like"/>
    <property type="match status" value="1"/>
</dbReference>
<dbReference type="RefSeq" id="WP_182561204.1">
    <property type="nucleotide sequence ID" value="NZ_JACGWT010000005.1"/>
</dbReference>
<feature type="region of interest" description="Disordered" evidence="1">
    <location>
        <begin position="161"/>
        <end position="208"/>
    </location>
</feature>
<name>A0A7W3P746_9ACTN</name>
<dbReference type="InterPro" id="IPR010419">
    <property type="entry name" value="CO_DH_gsu"/>
</dbReference>
<dbReference type="Gene3D" id="3.30.530.20">
    <property type="match status" value="1"/>
</dbReference>
<keyword evidence="3" id="KW-1185">Reference proteome</keyword>
<dbReference type="PANTHER" id="PTHR38588">
    <property type="entry name" value="BLL0334 PROTEIN"/>
    <property type="match status" value="1"/>
</dbReference>
<dbReference type="EMBL" id="JACGWT010000005">
    <property type="protein sequence ID" value="MBA8795600.1"/>
    <property type="molecule type" value="Genomic_DNA"/>
</dbReference>
<comment type="caution">
    <text evidence="2">The sequence shown here is derived from an EMBL/GenBank/DDBJ whole genome shotgun (WGS) entry which is preliminary data.</text>
</comment>
<evidence type="ECO:0000256" key="1">
    <source>
        <dbReference type="SAM" id="MobiDB-lite"/>
    </source>
</evidence>
<reference evidence="2 3" key="1">
    <citation type="submission" date="2020-07" db="EMBL/GenBank/DDBJ databases">
        <title>Sequencing the genomes of 1000 actinobacteria strains.</title>
        <authorList>
            <person name="Klenk H.-P."/>
        </authorList>
    </citation>
    <scope>NUCLEOTIDE SEQUENCE [LARGE SCALE GENOMIC DNA]</scope>
    <source>
        <strain evidence="2 3">DSM 100723</strain>
    </source>
</reference>
<proteinExistence type="predicted"/>
<sequence>MELTHRVTVGAPLDRVTEALEDLTQVARCFPGAALTSRDGDRIEGALRAKLNTLGLAFDGSGTYVTGTLGGRGVLITGRGDERRGNGAMAVTVRGTLEGDRTRTVITVRTELALTGRAGQFGHGVIADAHARMLDQFADRLTARLAAGLIAATPARVESEPVATGVGPAGGGAQSGGASGVVNAPPAPPVAEPPPVPPGAGAAERRQRRAGLVVAGSLALVALALGTRALSRRRSPAG</sequence>
<dbReference type="InterPro" id="IPR023393">
    <property type="entry name" value="START-like_dom_sf"/>
</dbReference>
<dbReference type="AlphaFoldDB" id="A0A7W3P746"/>
<feature type="compositionally biased region" description="Gly residues" evidence="1">
    <location>
        <begin position="167"/>
        <end position="179"/>
    </location>
</feature>
<accession>A0A7W3P746</accession>
<evidence type="ECO:0000313" key="3">
    <source>
        <dbReference type="Proteomes" id="UP000523079"/>
    </source>
</evidence>
<organism evidence="2 3">
    <name type="scientific">Microlunatus kandeliicorticis</name>
    <dbReference type="NCBI Taxonomy" id="1759536"/>
    <lineage>
        <taxon>Bacteria</taxon>
        <taxon>Bacillati</taxon>
        <taxon>Actinomycetota</taxon>
        <taxon>Actinomycetes</taxon>
        <taxon>Propionibacteriales</taxon>
        <taxon>Propionibacteriaceae</taxon>
        <taxon>Microlunatus</taxon>
    </lineage>
</organism>